<feature type="domain" description="HTH tetR-type" evidence="3">
    <location>
        <begin position="9"/>
        <end position="69"/>
    </location>
</feature>
<dbReference type="OrthoDB" id="1669699at2"/>
<dbReference type="Proteomes" id="UP000294894">
    <property type="component" value="Chromosome"/>
</dbReference>
<organism evidence="4 5">
    <name type="scientific">Nocardioides euryhalodurans</name>
    <dbReference type="NCBI Taxonomy" id="2518370"/>
    <lineage>
        <taxon>Bacteria</taxon>
        <taxon>Bacillati</taxon>
        <taxon>Actinomycetota</taxon>
        <taxon>Actinomycetes</taxon>
        <taxon>Propionibacteriales</taxon>
        <taxon>Nocardioidaceae</taxon>
        <taxon>Nocardioides</taxon>
    </lineage>
</organism>
<dbReference type="GO" id="GO:0003700">
    <property type="term" value="F:DNA-binding transcription factor activity"/>
    <property type="evidence" value="ECO:0007669"/>
    <property type="project" value="TreeGrafter"/>
</dbReference>
<dbReference type="RefSeq" id="WP_135074362.1">
    <property type="nucleotide sequence ID" value="NZ_CP038267.1"/>
</dbReference>
<dbReference type="InterPro" id="IPR001647">
    <property type="entry name" value="HTH_TetR"/>
</dbReference>
<evidence type="ECO:0000313" key="5">
    <source>
        <dbReference type="Proteomes" id="UP000294894"/>
    </source>
</evidence>
<dbReference type="KEGG" id="noy:EXE57_04420"/>
<keyword evidence="5" id="KW-1185">Reference proteome</keyword>
<evidence type="ECO:0000256" key="2">
    <source>
        <dbReference type="PROSITE-ProRule" id="PRU00335"/>
    </source>
</evidence>
<proteinExistence type="predicted"/>
<dbReference type="SUPFAM" id="SSF46689">
    <property type="entry name" value="Homeodomain-like"/>
    <property type="match status" value="1"/>
</dbReference>
<dbReference type="PANTHER" id="PTHR30055:SF241">
    <property type="entry name" value="TRANSCRIPTIONAL REGULATORY PROTEIN"/>
    <property type="match status" value="1"/>
</dbReference>
<sequence length="185" mass="20143">MARPQAPRGQGRARVIAAAMELFAEHGVSGTSLQMIAEHLGVTKAAVYYQFHAKEEIVLAVLEEALEEMARFLDEAEAAKTPAARSDAALVGLVDLMMRHRQAMATMLRDPEAGRVVESHEAFNTLAERLVALLLGPHPDTRRRVAVSLVGSGLAQSGIDPRLADLDDDRLREEMLALARTVLAR</sequence>
<dbReference type="GO" id="GO:0000976">
    <property type="term" value="F:transcription cis-regulatory region binding"/>
    <property type="evidence" value="ECO:0007669"/>
    <property type="project" value="TreeGrafter"/>
</dbReference>
<dbReference type="Gene3D" id="1.10.357.10">
    <property type="entry name" value="Tetracycline Repressor, domain 2"/>
    <property type="match status" value="1"/>
</dbReference>
<keyword evidence="1 2" id="KW-0238">DNA-binding</keyword>
<evidence type="ECO:0000313" key="4">
    <source>
        <dbReference type="EMBL" id="QBR91593.1"/>
    </source>
</evidence>
<name>A0A4P7GID6_9ACTN</name>
<evidence type="ECO:0000259" key="3">
    <source>
        <dbReference type="PROSITE" id="PS50977"/>
    </source>
</evidence>
<dbReference type="PRINTS" id="PR00455">
    <property type="entry name" value="HTHTETR"/>
</dbReference>
<reference evidence="4 5" key="1">
    <citation type="submission" date="2019-03" db="EMBL/GenBank/DDBJ databases">
        <title>Three New Species of Nocardioides, Nocardioides euryhalodurans sp. nov., Nocardioides seonyuensis sp. nov. and Nocardioides eburneoflavus sp. nov., Iolated from Soil.</title>
        <authorList>
            <person name="Roh S.G."/>
            <person name="Lee C."/>
            <person name="Kim M.-K."/>
            <person name="Kim S.B."/>
        </authorList>
    </citation>
    <scope>NUCLEOTIDE SEQUENCE [LARGE SCALE GENOMIC DNA]</scope>
    <source>
        <strain evidence="4 5">MMS17-SY117</strain>
    </source>
</reference>
<dbReference type="PROSITE" id="PS50977">
    <property type="entry name" value="HTH_TETR_2"/>
    <property type="match status" value="1"/>
</dbReference>
<gene>
    <name evidence="4" type="ORF">EXE57_04420</name>
</gene>
<dbReference type="AlphaFoldDB" id="A0A4P7GID6"/>
<accession>A0A4P7GID6</accession>
<evidence type="ECO:0000256" key="1">
    <source>
        <dbReference type="ARBA" id="ARBA00023125"/>
    </source>
</evidence>
<dbReference type="EMBL" id="CP038267">
    <property type="protein sequence ID" value="QBR91593.1"/>
    <property type="molecule type" value="Genomic_DNA"/>
</dbReference>
<feature type="DNA-binding region" description="H-T-H motif" evidence="2">
    <location>
        <begin position="32"/>
        <end position="51"/>
    </location>
</feature>
<dbReference type="Pfam" id="PF00440">
    <property type="entry name" value="TetR_N"/>
    <property type="match status" value="1"/>
</dbReference>
<dbReference type="PANTHER" id="PTHR30055">
    <property type="entry name" value="HTH-TYPE TRANSCRIPTIONAL REGULATOR RUTR"/>
    <property type="match status" value="1"/>
</dbReference>
<protein>
    <submittedName>
        <fullName evidence="4">TetR/AcrR family transcriptional regulator</fullName>
    </submittedName>
</protein>
<dbReference type="InterPro" id="IPR009057">
    <property type="entry name" value="Homeodomain-like_sf"/>
</dbReference>
<dbReference type="InterPro" id="IPR050109">
    <property type="entry name" value="HTH-type_TetR-like_transc_reg"/>
</dbReference>